<dbReference type="InterPro" id="IPR056336">
    <property type="entry name" value="YVC1_C"/>
</dbReference>
<dbReference type="RefSeq" id="XP_069228650.1">
    <property type="nucleotide sequence ID" value="XM_069374294.1"/>
</dbReference>
<evidence type="ECO:0000313" key="5">
    <source>
        <dbReference type="EMBL" id="KAL1585544.1"/>
    </source>
</evidence>
<name>A0AB34KR29_9PEZI</name>
<organism evidence="5 6">
    <name type="scientific">Cladosporium halotolerans</name>
    <dbReference type="NCBI Taxonomy" id="1052096"/>
    <lineage>
        <taxon>Eukaryota</taxon>
        <taxon>Fungi</taxon>
        <taxon>Dikarya</taxon>
        <taxon>Ascomycota</taxon>
        <taxon>Pezizomycotina</taxon>
        <taxon>Dothideomycetes</taxon>
        <taxon>Dothideomycetidae</taxon>
        <taxon>Cladosporiales</taxon>
        <taxon>Cladosporiaceae</taxon>
        <taxon>Cladosporium</taxon>
    </lineage>
</organism>
<feature type="transmembrane region" description="Helical" evidence="2">
    <location>
        <begin position="375"/>
        <end position="393"/>
    </location>
</feature>
<keyword evidence="2" id="KW-0472">Membrane</keyword>
<dbReference type="InterPro" id="IPR056337">
    <property type="entry name" value="LHD_YVC1"/>
</dbReference>
<evidence type="ECO:0000259" key="4">
    <source>
        <dbReference type="Pfam" id="PF23317"/>
    </source>
</evidence>
<feature type="domain" description="Calcium channel YVC1-like C-terminal transmembrane" evidence="4">
    <location>
        <begin position="264"/>
        <end position="540"/>
    </location>
</feature>
<dbReference type="Proteomes" id="UP000803884">
    <property type="component" value="Unassembled WGS sequence"/>
</dbReference>
<dbReference type="PANTHER" id="PTHR35859">
    <property type="entry name" value="NONSELECTIVE CATION CHANNEL PROTEIN"/>
    <property type="match status" value="1"/>
</dbReference>
<feature type="domain" description="YVC1 N-terminal linker helical" evidence="3">
    <location>
        <begin position="43"/>
        <end position="225"/>
    </location>
</feature>
<dbReference type="Pfam" id="PF23317">
    <property type="entry name" value="YVC1_C"/>
    <property type="match status" value="1"/>
</dbReference>
<keyword evidence="6" id="KW-1185">Reference proteome</keyword>
<keyword evidence="2" id="KW-0812">Transmembrane</keyword>
<sequence>MVRWAKLFGWDARDRRHIHDEIQALLPSHRGDAIPSAIPARDVTHIALRLKFQLEMVIPCELPEERVTAAHSNVITDAVVATAKSAGKLNDKDYSSCVVYCLLIVKNWFKRQAKLELWDCELHELRAEACEVIAKKIIEAEDDMTFLMQDILLKRYSIVVDGEDTKPVNAVEKAVDLHAVRVIGSSGYQKCVSYLWRGWLVQDDDDPSRFVDYRKKANTDYWAHFDPDRMRVPLYQNAVQIAFSLIFLGLYTGAINTINPEGDLDVVEILLYIFTLGFVCDELAKFWKVGRYYIGFWNVFNSTLYMLLTVSFIMRMIALAYPVDTAIRLHYNELSYDFLAFSAPMFWMRLLLYLDGFRFFGAMLVVLKVMMKESLIFFALLIVVLIGFLQAFVGMDSADDNAVTAVGFISTQMLNAIMGSPEFDQWDRFAPPFGLILYYIYNFIIIVILLNVLIALYNSAYEDVTDNAIDEYLALFSQKTLQFVRAPDENVFIAPFNLVEMVCLSLPFEWWMSKAQYARLNDYVMGVLYSPLLLVTAYLETRTARSVRFNRKRHEADDDTIEEWEQLAEELDVEGSGWAKKVQDTAPNVVTDATSLQLKELRQDVKELKELLSALRGINGNDD</sequence>
<evidence type="ECO:0008006" key="7">
    <source>
        <dbReference type="Google" id="ProtNLM"/>
    </source>
</evidence>
<feature type="coiled-coil region" evidence="1">
    <location>
        <begin position="591"/>
        <end position="618"/>
    </location>
</feature>
<dbReference type="AlphaFoldDB" id="A0AB34KR29"/>
<feature type="transmembrane region" description="Helical" evidence="2">
    <location>
        <begin position="299"/>
        <end position="322"/>
    </location>
</feature>
<feature type="transmembrane region" description="Helical" evidence="2">
    <location>
        <begin position="238"/>
        <end position="257"/>
    </location>
</feature>
<feature type="transmembrane region" description="Helical" evidence="2">
    <location>
        <begin position="269"/>
        <end position="287"/>
    </location>
</feature>
<feature type="transmembrane region" description="Helical" evidence="2">
    <location>
        <begin position="436"/>
        <end position="457"/>
    </location>
</feature>
<dbReference type="EMBL" id="JAAQHG020000019">
    <property type="protein sequence ID" value="KAL1585544.1"/>
    <property type="molecule type" value="Genomic_DNA"/>
</dbReference>
<proteinExistence type="predicted"/>
<evidence type="ECO:0000313" key="6">
    <source>
        <dbReference type="Proteomes" id="UP000803884"/>
    </source>
</evidence>
<keyword evidence="1" id="KW-0175">Coiled coil</keyword>
<protein>
    <recommendedName>
        <fullName evidence="7">Ion transport domain-containing protein</fullName>
    </recommendedName>
</protein>
<evidence type="ECO:0000256" key="2">
    <source>
        <dbReference type="SAM" id="Phobius"/>
    </source>
</evidence>
<gene>
    <name evidence="5" type="ORF">WHR41_05689</name>
</gene>
<reference evidence="5 6" key="1">
    <citation type="journal article" date="2020" name="Microbiol. Resour. Announc.">
        <title>Draft Genome Sequence of a Cladosporium Species Isolated from the Mesophotic Ascidian Didemnum maculosum.</title>
        <authorList>
            <person name="Gioti A."/>
            <person name="Siaperas R."/>
            <person name="Nikolaivits E."/>
            <person name="Le Goff G."/>
            <person name="Ouazzani J."/>
            <person name="Kotoulas G."/>
            <person name="Topakas E."/>
        </authorList>
    </citation>
    <scope>NUCLEOTIDE SEQUENCE [LARGE SCALE GENOMIC DNA]</scope>
    <source>
        <strain evidence="5 6">TM138-S3</strain>
    </source>
</reference>
<keyword evidence="2" id="KW-1133">Transmembrane helix</keyword>
<comment type="caution">
    <text evidence="5">The sequence shown here is derived from an EMBL/GenBank/DDBJ whole genome shotgun (WGS) entry which is preliminary data.</text>
</comment>
<dbReference type="Pfam" id="PF23190">
    <property type="entry name" value="LHD_TRPY1"/>
    <property type="match status" value="1"/>
</dbReference>
<accession>A0AB34KR29</accession>
<dbReference type="GeneID" id="96007132"/>
<evidence type="ECO:0000259" key="3">
    <source>
        <dbReference type="Pfam" id="PF23190"/>
    </source>
</evidence>
<evidence type="ECO:0000256" key="1">
    <source>
        <dbReference type="SAM" id="Coils"/>
    </source>
</evidence>
<dbReference type="PANTHER" id="PTHR35859:SF5">
    <property type="entry name" value="ION TRANSPORT DOMAIN-CONTAINING PROTEIN"/>
    <property type="match status" value="1"/>
</dbReference>
<dbReference type="InterPro" id="IPR052971">
    <property type="entry name" value="TRP_calcium_channel"/>
</dbReference>